<evidence type="ECO:0000313" key="8">
    <source>
        <dbReference type="Proteomes" id="UP000198552"/>
    </source>
</evidence>
<dbReference type="NCBIfam" id="TIGR03916">
    <property type="entry name" value="rSAM_link_UDG"/>
    <property type="match status" value="1"/>
</dbReference>
<evidence type="ECO:0000256" key="3">
    <source>
        <dbReference type="ARBA" id="ARBA00022723"/>
    </source>
</evidence>
<dbReference type="PANTHER" id="PTHR21180">
    <property type="entry name" value="ENDONUCLEASE/EXONUCLEASE/PHOSPHATASE FAMILY DOMAIN-CONTAINING PROTEIN 1"/>
    <property type="match status" value="1"/>
</dbReference>
<evidence type="ECO:0000256" key="1">
    <source>
        <dbReference type="ARBA" id="ARBA00001966"/>
    </source>
</evidence>
<dbReference type="Gene3D" id="3.20.20.70">
    <property type="entry name" value="Aldolase class I"/>
    <property type="match status" value="1"/>
</dbReference>
<dbReference type="SUPFAM" id="SSF102114">
    <property type="entry name" value="Radical SAM enzymes"/>
    <property type="match status" value="1"/>
</dbReference>
<evidence type="ECO:0000256" key="4">
    <source>
        <dbReference type="ARBA" id="ARBA00023004"/>
    </source>
</evidence>
<dbReference type="EMBL" id="FNHP01000001">
    <property type="protein sequence ID" value="SDL92928.1"/>
    <property type="molecule type" value="Genomic_DNA"/>
</dbReference>
<comment type="cofactor">
    <cofactor evidence="1">
        <name>[4Fe-4S] cluster</name>
        <dbReference type="ChEBI" id="CHEBI:49883"/>
    </cofactor>
</comment>
<name>A0A1G9P277_9BURK</name>
<keyword evidence="3" id="KW-0479">Metal-binding</keyword>
<keyword evidence="5" id="KW-0411">Iron-sulfur</keyword>
<proteinExistence type="predicted"/>
<dbReference type="InterPro" id="IPR010994">
    <property type="entry name" value="RuvA_2-like"/>
</dbReference>
<reference evidence="8" key="1">
    <citation type="submission" date="2016-10" db="EMBL/GenBank/DDBJ databases">
        <authorList>
            <person name="Varghese N."/>
            <person name="Submissions S."/>
        </authorList>
    </citation>
    <scope>NUCLEOTIDE SEQUENCE [LARGE SCALE GENOMIC DNA]</scope>
    <source>
        <strain evidence="8">EPL6</strain>
    </source>
</reference>
<dbReference type="STRING" id="1527607.SAMN05428957_101155"/>
<evidence type="ECO:0000256" key="2">
    <source>
        <dbReference type="ARBA" id="ARBA00022691"/>
    </source>
</evidence>
<dbReference type="GO" id="GO:0051536">
    <property type="term" value="F:iron-sulfur cluster binding"/>
    <property type="evidence" value="ECO:0007669"/>
    <property type="project" value="UniProtKB-KW"/>
</dbReference>
<evidence type="ECO:0000256" key="5">
    <source>
        <dbReference type="ARBA" id="ARBA00023014"/>
    </source>
</evidence>
<evidence type="ECO:0000313" key="7">
    <source>
        <dbReference type="EMBL" id="SDL92928.1"/>
    </source>
</evidence>
<dbReference type="CDD" id="cd01335">
    <property type="entry name" value="Radical_SAM"/>
    <property type="match status" value="1"/>
</dbReference>
<dbReference type="AlphaFoldDB" id="A0A1G9P277"/>
<gene>
    <name evidence="7" type="ORF">SAMN05428957_101155</name>
</gene>
<organism evidence="7 8">
    <name type="scientific">Oryzisolibacter propanilivorax</name>
    <dbReference type="NCBI Taxonomy" id="1527607"/>
    <lineage>
        <taxon>Bacteria</taxon>
        <taxon>Pseudomonadati</taxon>
        <taxon>Pseudomonadota</taxon>
        <taxon>Betaproteobacteria</taxon>
        <taxon>Burkholderiales</taxon>
        <taxon>Comamonadaceae</taxon>
        <taxon>Oryzisolibacter</taxon>
    </lineage>
</organism>
<keyword evidence="2" id="KW-0949">S-adenosyl-L-methionine</keyword>
<dbReference type="InterPro" id="IPR051675">
    <property type="entry name" value="Endo/Exo/Phosphatase_dom_1"/>
</dbReference>
<dbReference type="SUPFAM" id="SSF47781">
    <property type="entry name" value="RuvA domain 2-like"/>
    <property type="match status" value="1"/>
</dbReference>
<dbReference type="GO" id="GO:0003824">
    <property type="term" value="F:catalytic activity"/>
    <property type="evidence" value="ECO:0007669"/>
    <property type="project" value="InterPro"/>
</dbReference>
<dbReference type="InterPro" id="IPR013785">
    <property type="entry name" value="Aldolase_TIM"/>
</dbReference>
<dbReference type="Proteomes" id="UP000198552">
    <property type="component" value="Unassembled WGS sequence"/>
</dbReference>
<dbReference type="GO" id="GO:0046872">
    <property type="term" value="F:metal ion binding"/>
    <property type="evidence" value="ECO:0007669"/>
    <property type="project" value="UniProtKB-KW"/>
</dbReference>
<keyword evidence="8" id="KW-1185">Reference proteome</keyword>
<feature type="domain" description="Radical SAM core" evidence="6">
    <location>
        <begin position="61"/>
        <end position="173"/>
    </location>
</feature>
<dbReference type="RefSeq" id="WP_091565476.1">
    <property type="nucleotide sequence ID" value="NZ_FNHP01000001.1"/>
</dbReference>
<keyword evidence="4" id="KW-0408">Iron</keyword>
<evidence type="ECO:0000259" key="6">
    <source>
        <dbReference type="Pfam" id="PF04055"/>
    </source>
</evidence>
<accession>A0A1G9P277</accession>
<dbReference type="Pfam" id="PF04055">
    <property type="entry name" value="Radical_SAM"/>
    <property type="match status" value="1"/>
</dbReference>
<dbReference type="InterPro" id="IPR058240">
    <property type="entry name" value="rSAM_sf"/>
</dbReference>
<dbReference type="SFLD" id="SFLDG01102">
    <property type="entry name" value="Uncharacterised_Radical_SAM_Su"/>
    <property type="match status" value="1"/>
</dbReference>
<sequence length="429" mass="47169">MNLQSKLAILADAAKYDASCASSGAAPRDSVGGRGMGSTEGMGICHSYAPDGRCISLLKVLLTNYCQYDCLYCVNRVSSNVRRARFAVEEVVRLTLDFYRRNCIEGLFLSSGIIQSPDYTMEQVVEVARVLREEHDFRGYIHLKTIPDAAPELLERAGRYADRLSINIELPTQAGLAALAPEKDGVAIKRSMARIAIHIADARQARREQERAPAAVSLGGANARRSTRRAAAPAFAPGGQSTQMIVGADATDDRTILATSAGLYGVHRLRRVYYSAFSPIPDAARALPLAAPPLLREHRLYQADWLMRFYGFDHGEIVPPTQSGMLALDMDPKLAWALAHRERFPVNVNAAPRELLLRVPGLGVASVDRLLAARRVRRLRHADLVRLRVPMKKVLHFVETLDHRPGRALDAADLATRLAPPPVQGRLFA</sequence>
<dbReference type="PANTHER" id="PTHR21180:SF9">
    <property type="entry name" value="TYPE II SECRETION SYSTEM PROTEIN K"/>
    <property type="match status" value="1"/>
</dbReference>
<dbReference type="SFLD" id="SFLDS00029">
    <property type="entry name" value="Radical_SAM"/>
    <property type="match status" value="1"/>
</dbReference>
<dbReference type="InterPro" id="IPR007197">
    <property type="entry name" value="rSAM"/>
</dbReference>
<protein>
    <submittedName>
        <fullName evidence="7">Putative DNA modification/repair radical SAM protein</fullName>
    </submittedName>
</protein>
<dbReference type="InterPro" id="IPR023874">
    <property type="entry name" value="DNA_rSAM_put"/>
</dbReference>
<dbReference type="OrthoDB" id="9801154at2"/>